<dbReference type="PROSITE" id="PS50883">
    <property type="entry name" value="EAL"/>
    <property type="match status" value="1"/>
</dbReference>
<dbReference type="InterPro" id="IPR029787">
    <property type="entry name" value="Nucleotide_cyclase"/>
</dbReference>
<feature type="domain" description="GGDEF" evidence="7">
    <location>
        <begin position="317"/>
        <end position="450"/>
    </location>
</feature>
<dbReference type="Pfam" id="PF00990">
    <property type="entry name" value="GGDEF"/>
    <property type="match status" value="1"/>
</dbReference>
<dbReference type="InterPro" id="IPR001633">
    <property type="entry name" value="EAL_dom"/>
</dbReference>
<dbReference type="InterPro" id="IPR043128">
    <property type="entry name" value="Rev_trsase/Diguanyl_cyclase"/>
</dbReference>
<dbReference type="NCBIfam" id="TIGR00254">
    <property type="entry name" value="GGDEF"/>
    <property type="match status" value="1"/>
</dbReference>
<dbReference type="Pfam" id="PF00563">
    <property type="entry name" value="EAL"/>
    <property type="match status" value="1"/>
</dbReference>
<dbReference type="PROSITE" id="PS50887">
    <property type="entry name" value="GGDEF"/>
    <property type="match status" value="1"/>
</dbReference>
<reference evidence="8 9" key="1">
    <citation type="submission" date="2013-07" db="EMBL/GenBank/DDBJ databases">
        <title>Comparative Genomic and Metabolomic Analysis of Twelve Strains of Pseudoalteromonas luteoviolacea.</title>
        <authorList>
            <person name="Vynne N.G."/>
            <person name="Mansson M."/>
            <person name="Gram L."/>
        </authorList>
    </citation>
    <scope>NUCLEOTIDE SEQUENCE [LARGE SCALE GENOMIC DNA]</scope>
    <source>
        <strain evidence="8 9">S4060-1</strain>
    </source>
</reference>
<dbReference type="Pfam" id="PF13426">
    <property type="entry name" value="PAS_9"/>
    <property type="match status" value="1"/>
</dbReference>
<dbReference type="PANTHER" id="PTHR44757:SF2">
    <property type="entry name" value="BIOFILM ARCHITECTURE MAINTENANCE PROTEIN MBAA"/>
    <property type="match status" value="1"/>
</dbReference>
<dbReference type="GO" id="GO:0071732">
    <property type="term" value="P:cellular response to nitric oxide"/>
    <property type="evidence" value="ECO:0007669"/>
    <property type="project" value="UniProtKB-ARBA"/>
</dbReference>
<evidence type="ECO:0000256" key="3">
    <source>
        <dbReference type="ARBA" id="ARBA00022636"/>
    </source>
</evidence>
<dbReference type="Proteomes" id="UP000076661">
    <property type="component" value="Unassembled WGS sequence"/>
</dbReference>
<comment type="catalytic activity">
    <reaction evidence="4">
        <text>3',3'-c-di-GMP + H2O = 5'-phosphoguanylyl(3'-&gt;5')guanosine + H(+)</text>
        <dbReference type="Rhea" id="RHEA:24902"/>
        <dbReference type="ChEBI" id="CHEBI:15377"/>
        <dbReference type="ChEBI" id="CHEBI:15378"/>
        <dbReference type="ChEBI" id="CHEBI:58754"/>
        <dbReference type="ChEBI" id="CHEBI:58805"/>
        <dbReference type="EC" id="3.1.4.52"/>
    </reaction>
    <physiologicalReaction direction="left-to-right" evidence="4">
        <dbReference type="Rhea" id="RHEA:24903"/>
    </physiologicalReaction>
</comment>
<evidence type="ECO:0000256" key="4">
    <source>
        <dbReference type="ARBA" id="ARBA00051114"/>
    </source>
</evidence>
<dbReference type="AlphaFoldDB" id="A0A162C2N7"/>
<dbReference type="GO" id="GO:0071111">
    <property type="term" value="F:cyclic-guanylate-specific phosphodiesterase activity"/>
    <property type="evidence" value="ECO:0007669"/>
    <property type="project" value="UniProtKB-EC"/>
</dbReference>
<dbReference type="PANTHER" id="PTHR44757">
    <property type="entry name" value="DIGUANYLATE CYCLASE DGCP"/>
    <property type="match status" value="1"/>
</dbReference>
<protein>
    <recommendedName>
        <fullName evidence="2">cyclic-guanylate-specific phosphodiesterase</fullName>
        <ecNumber evidence="2">3.1.4.52</ecNumber>
    </recommendedName>
</protein>
<evidence type="ECO:0000259" key="5">
    <source>
        <dbReference type="PROSITE" id="PS50112"/>
    </source>
</evidence>
<evidence type="ECO:0000256" key="2">
    <source>
        <dbReference type="ARBA" id="ARBA00012282"/>
    </source>
</evidence>
<dbReference type="SMART" id="SM00052">
    <property type="entry name" value="EAL"/>
    <property type="match status" value="1"/>
</dbReference>
<evidence type="ECO:0000256" key="1">
    <source>
        <dbReference type="ARBA" id="ARBA00001946"/>
    </source>
</evidence>
<sequence length="717" mass="81432">MTQGNKPPEYLTEAINRTDLGIIVINCRREIVFANDWVKEHCTVEGNIEHKPITVVFPDLPPRLNKAMEKALNLRRAAILSNKLNPAPFPFYRDKQSVNERTLISQVVKVKPINVDEQYCLIEIIDISESVNRETALHQLATEANLKAEQIEAQEKRIRGIFESVKDAIIIVDAGGMIQMFNHTANELLNSAPDTLHNINLHQFLKEKNQPLSEANGGANQMAAMLPLWAKYADSIELEITPYGKVSSFSAELSVNTVELSEQRHFVVVLRDITERKQYEQQLETMAKFDELTSLPNRTLLMDRIQSAIGRAKRFDNNVAIIFLDLDRFKIINDTLGHDTGDKLLQLVATRLNEEIRELDTVARLGGDEFVILLENLEHKEHAAKVAEKVVTVFEPAFDIEGHQLFVTGSLGIATYPENGETAYDLIKCADTAMYAVKDSSRNNYMFFSEKMNENARKHLELEAELRLAVKNQQFSIVLQPQLSPDKKILHGAEVLVRWFHPTKGFISPVDFIPIAEDSGYIEQIFDSVLDQACQFLAQYKHTLPQHFRMGVNISPRQFSSDTFIKRFMAVLDRYQLETCFFELELTEGMLMKRTDETIALLRSLVEKGFVISIDDFGTGYSSLAYLTRFPLHTLKIDRSFIIDLPDDEEAAQVCKSIIGLAKNLGLMLIAEGVETKQQNEFLAAEHCDVIQGYYFAKPMPVNNFVEWLNALNAESN</sequence>
<dbReference type="Gene3D" id="3.30.70.270">
    <property type="match status" value="1"/>
</dbReference>
<evidence type="ECO:0000313" key="9">
    <source>
        <dbReference type="Proteomes" id="UP000076661"/>
    </source>
</evidence>
<accession>A0A162C2N7</accession>
<dbReference type="EC" id="3.1.4.52" evidence="2"/>
<dbReference type="RefSeq" id="WP_063382403.1">
    <property type="nucleotide sequence ID" value="NZ_AUXX01000045.1"/>
</dbReference>
<dbReference type="FunFam" id="3.20.20.450:FF:000001">
    <property type="entry name" value="Cyclic di-GMP phosphodiesterase yahA"/>
    <property type="match status" value="1"/>
</dbReference>
<gene>
    <name evidence="8" type="ORF">N478_04015</name>
</gene>
<feature type="domain" description="PAS" evidence="5">
    <location>
        <begin position="154"/>
        <end position="196"/>
    </location>
</feature>
<dbReference type="SUPFAM" id="SSF55785">
    <property type="entry name" value="PYP-like sensor domain (PAS domain)"/>
    <property type="match status" value="1"/>
</dbReference>
<dbReference type="SMART" id="SM00091">
    <property type="entry name" value="PAS"/>
    <property type="match status" value="2"/>
</dbReference>
<dbReference type="SMART" id="SM00267">
    <property type="entry name" value="GGDEF"/>
    <property type="match status" value="1"/>
</dbReference>
<dbReference type="PROSITE" id="PS50112">
    <property type="entry name" value="PAS"/>
    <property type="match status" value="1"/>
</dbReference>
<keyword evidence="3" id="KW-0973">c-di-GMP</keyword>
<dbReference type="CDD" id="cd01948">
    <property type="entry name" value="EAL"/>
    <property type="match status" value="1"/>
</dbReference>
<comment type="cofactor">
    <cofactor evidence="1">
        <name>Mg(2+)</name>
        <dbReference type="ChEBI" id="CHEBI:18420"/>
    </cofactor>
</comment>
<dbReference type="Gene3D" id="3.30.450.20">
    <property type="entry name" value="PAS domain"/>
    <property type="match status" value="2"/>
</dbReference>
<evidence type="ECO:0000259" key="7">
    <source>
        <dbReference type="PROSITE" id="PS50887"/>
    </source>
</evidence>
<dbReference type="CDD" id="cd01949">
    <property type="entry name" value="GGDEF"/>
    <property type="match status" value="1"/>
</dbReference>
<organism evidence="8 9">
    <name type="scientific">Pseudoalteromonas luteoviolacea S4060-1</name>
    <dbReference type="NCBI Taxonomy" id="1365257"/>
    <lineage>
        <taxon>Bacteria</taxon>
        <taxon>Pseudomonadati</taxon>
        <taxon>Pseudomonadota</taxon>
        <taxon>Gammaproteobacteria</taxon>
        <taxon>Alteromonadales</taxon>
        <taxon>Pseudoalteromonadaceae</taxon>
        <taxon>Pseudoalteromonas</taxon>
    </lineage>
</organism>
<dbReference type="InterPro" id="IPR052155">
    <property type="entry name" value="Biofilm_reg_signaling"/>
</dbReference>
<dbReference type="FunFam" id="3.30.70.270:FF:000001">
    <property type="entry name" value="Diguanylate cyclase domain protein"/>
    <property type="match status" value="1"/>
</dbReference>
<dbReference type="SUPFAM" id="SSF55073">
    <property type="entry name" value="Nucleotide cyclase"/>
    <property type="match status" value="1"/>
</dbReference>
<feature type="domain" description="EAL" evidence="6">
    <location>
        <begin position="459"/>
        <end position="713"/>
    </location>
</feature>
<evidence type="ECO:0000313" key="8">
    <source>
        <dbReference type="EMBL" id="KZN61234.1"/>
    </source>
</evidence>
<name>A0A162C2N7_9GAMM</name>
<dbReference type="Gene3D" id="3.20.20.450">
    <property type="entry name" value="EAL domain"/>
    <property type="match status" value="1"/>
</dbReference>
<dbReference type="EMBL" id="AUXX01000045">
    <property type="protein sequence ID" value="KZN61234.1"/>
    <property type="molecule type" value="Genomic_DNA"/>
</dbReference>
<dbReference type="PATRIC" id="fig|1365257.3.peg.4114"/>
<comment type="caution">
    <text evidence="8">The sequence shown here is derived from an EMBL/GenBank/DDBJ whole genome shotgun (WGS) entry which is preliminary data.</text>
</comment>
<evidence type="ECO:0000259" key="6">
    <source>
        <dbReference type="PROSITE" id="PS50883"/>
    </source>
</evidence>
<dbReference type="InterPro" id="IPR035965">
    <property type="entry name" value="PAS-like_dom_sf"/>
</dbReference>
<dbReference type="SUPFAM" id="SSF141868">
    <property type="entry name" value="EAL domain-like"/>
    <property type="match status" value="1"/>
</dbReference>
<dbReference type="InterPro" id="IPR000014">
    <property type="entry name" value="PAS"/>
</dbReference>
<dbReference type="InterPro" id="IPR000160">
    <property type="entry name" value="GGDEF_dom"/>
</dbReference>
<dbReference type="InterPro" id="IPR035919">
    <property type="entry name" value="EAL_sf"/>
</dbReference>
<dbReference type="NCBIfam" id="TIGR00229">
    <property type="entry name" value="sensory_box"/>
    <property type="match status" value="1"/>
</dbReference>
<proteinExistence type="predicted"/>